<sequence>MKIKRFEFNMFPVNCYVLSDETGEAAIIDAGCYYADEQQVLKKYIQDNKLTLKLLLNTHLHLDHIFGNAFIVREFGVQPQACKDDEFLLPHTAEHCRMFGFELNETPAPLGGYINDNDTLRFGNVQLKAIHVPGHSPGGIAFYCKESACLFSGDVLFQGSIGRADLEGGDFNQLRRSIIERLFVLPDETVVYPGHGDSTTIGNEKMDNPFFR</sequence>
<dbReference type="Gene3D" id="3.60.15.10">
    <property type="entry name" value="Ribonuclease Z/Hydroxyacylglutathione hydrolase-like"/>
    <property type="match status" value="1"/>
</dbReference>
<dbReference type="EMBL" id="JACSPQ010000001">
    <property type="protein sequence ID" value="MBD8001202.1"/>
    <property type="molecule type" value="Genomic_DNA"/>
</dbReference>
<dbReference type="InterPro" id="IPR001279">
    <property type="entry name" value="Metallo-B-lactamas"/>
</dbReference>
<dbReference type="SUPFAM" id="SSF56281">
    <property type="entry name" value="Metallo-hydrolase/oxidoreductase"/>
    <property type="match status" value="1"/>
</dbReference>
<dbReference type="RefSeq" id="WP_178257545.1">
    <property type="nucleotide sequence ID" value="NZ_JACSPQ010000001.1"/>
</dbReference>
<dbReference type="PANTHER" id="PTHR46233:SF3">
    <property type="entry name" value="HYDROXYACYLGLUTATHIONE HYDROLASE GLOC"/>
    <property type="match status" value="1"/>
</dbReference>
<accession>A0ABR8V8X3</accession>
<evidence type="ECO:0000313" key="6">
    <source>
        <dbReference type="EMBL" id="MBD8001202.1"/>
    </source>
</evidence>
<evidence type="ECO:0000256" key="3">
    <source>
        <dbReference type="ARBA" id="ARBA00022801"/>
    </source>
</evidence>
<dbReference type="Pfam" id="PF00753">
    <property type="entry name" value="Lactamase_B"/>
    <property type="match status" value="1"/>
</dbReference>
<proteinExistence type="predicted"/>
<feature type="domain" description="Metallo-beta-lactamase" evidence="5">
    <location>
        <begin position="12"/>
        <end position="195"/>
    </location>
</feature>
<evidence type="ECO:0000256" key="2">
    <source>
        <dbReference type="ARBA" id="ARBA00022723"/>
    </source>
</evidence>
<name>A0ABR8V8X3_9BACT</name>
<reference evidence="6 7" key="1">
    <citation type="submission" date="2020-08" db="EMBL/GenBank/DDBJ databases">
        <title>A Genomic Blueprint of the Chicken Gut Microbiome.</title>
        <authorList>
            <person name="Gilroy R."/>
            <person name="Ravi A."/>
            <person name="Getino M."/>
            <person name="Pursley I."/>
            <person name="Horton D.L."/>
            <person name="Alikhan N.-F."/>
            <person name="Baker D."/>
            <person name="Gharbi K."/>
            <person name="Hall N."/>
            <person name="Watson M."/>
            <person name="Adriaenssens E.M."/>
            <person name="Foster-Nyarko E."/>
            <person name="Jarju S."/>
            <person name="Secka A."/>
            <person name="Antonio M."/>
            <person name="Oren A."/>
            <person name="Chaudhuri R."/>
            <person name="La Ragione R.M."/>
            <person name="Hildebrand F."/>
            <person name="Pallen M.J."/>
        </authorList>
    </citation>
    <scope>NUCLEOTIDE SEQUENCE [LARGE SCALE GENOMIC DNA]</scope>
    <source>
        <strain evidence="6 7">Sa1YUN3</strain>
    </source>
</reference>
<dbReference type="InterPro" id="IPR051453">
    <property type="entry name" value="MBL_Glyoxalase_II"/>
</dbReference>
<comment type="cofactor">
    <cofactor evidence="1">
        <name>Zn(2+)</name>
        <dbReference type="ChEBI" id="CHEBI:29105"/>
    </cofactor>
</comment>
<keyword evidence="2" id="KW-0479">Metal-binding</keyword>
<evidence type="ECO:0000313" key="7">
    <source>
        <dbReference type="Proteomes" id="UP000616346"/>
    </source>
</evidence>
<comment type="caution">
    <text evidence="6">The sequence shown here is derived from an EMBL/GenBank/DDBJ whole genome shotgun (WGS) entry which is preliminary data.</text>
</comment>
<keyword evidence="4" id="KW-0862">Zinc</keyword>
<keyword evidence="7" id="KW-1185">Reference proteome</keyword>
<organism evidence="6 7">
    <name type="scientific">Phocaeicola faecium</name>
    <dbReference type="NCBI Taxonomy" id="2762213"/>
    <lineage>
        <taxon>Bacteria</taxon>
        <taxon>Pseudomonadati</taxon>
        <taxon>Bacteroidota</taxon>
        <taxon>Bacteroidia</taxon>
        <taxon>Bacteroidales</taxon>
        <taxon>Bacteroidaceae</taxon>
        <taxon>Phocaeicola</taxon>
    </lineage>
</organism>
<dbReference type="CDD" id="cd06262">
    <property type="entry name" value="metallo-hydrolase-like_MBL-fold"/>
    <property type="match status" value="1"/>
</dbReference>
<dbReference type="SMART" id="SM00849">
    <property type="entry name" value="Lactamase_B"/>
    <property type="match status" value="1"/>
</dbReference>
<keyword evidence="3" id="KW-0378">Hydrolase</keyword>
<dbReference type="Proteomes" id="UP000616346">
    <property type="component" value="Unassembled WGS sequence"/>
</dbReference>
<protein>
    <submittedName>
        <fullName evidence="6">MBL fold metallo-hydrolase</fullName>
    </submittedName>
</protein>
<dbReference type="PANTHER" id="PTHR46233">
    <property type="entry name" value="HYDROXYACYLGLUTATHIONE HYDROLASE GLOC"/>
    <property type="match status" value="1"/>
</dbReference>
<gene>
    <name evidence="6" type="ORF">H9626_03095</name>
</gene>
<evidence type="ECO:0000256" key="1">
    <source>
        <dbReference type="ARBA" id="ARBA00001947"/>
    </source>
</evidence>
<evidence type="ECO:0000256" key="4">
    <source>
        <dbReference type="ARBA" id="ARBA00022833"/>
    </source>
</evidence>
<evidence type="ECO:0000259" key="5">
    <source>
        <dbReference type="SMART" id="SM00849"/>
    </source>
</evidence>
<dbReference type="InterPro" id="IPR036866">
    <property type="entry name" value="RibonucZ/Hydroxyglut_hydro"/>
</dbReference>